<dbReference type="EMBL" id="NPDT01000005">
    <property type="protein sequence ID" value="PJZ65322.1"/>
    <property type="molecule type" value="Genomic_DNA"/>
</dbReference>
<dbReference type="InterPro" id="IPR027381">
    <property type="entry name" value="LytR/CpsA/Psr_C"/>
</dbReference>
<organism evidence="5 6">
    <name type="scientific">Leptospira wolffii</name>
    <dbReference type="NCBI Taxonomy" id="409998"/>
    <lineage>
        <taxon>Bacteria</taxon>
        <taxon>Pseudomonadati</taxon>
        <taxon>Spirochaetota</taxon>
        <taxon>Spirochaetia</taxon>
        <taxon>Leptospirales</taxon>
        <taxon>Leptospiraceae</taxon>
        <taxon>Leptospira</taxon>
    </lineage>
</organism>
<evidence type="ECO:0000313" key="6">
    <source>
        <dbReference type="Proteomes" id="UP000231912"/>
    </source>
</evidence>
<dbReference type="RefSeq" id="WP_100759287.1">
    <property type="nucleotide sequence ID" value="NZ_NPDT01000005.1"/>
</dbReference>
<feature type="domain" description="Cell envelope-related transcriptional attenuator" evidence="3">
    <location>
        <begin position="107"/>
        <end position="205"/>
    </location>
</feature>
<dbReference type="InterPro" id="IPR050922">
    <property type="entry name" value="LytR/CpsA/Psr_CW_biosynth"/>
</dbReference>
<dbReference type="AlphaFoldDB" id="A0A2M9ZAE3"/>
<dbReference type="Gene3D" id="3.40.630.190">
    <property type="entry name" value="LCP protein"/>
    <property type="match status" value="1"/>
</dbReference>
<keyword evidence="2" id="KW-0812">Transmembrane</keyword>
<dbReference type="Gene3D" id="3.30.70.2390">
    <property type="match status" value="1"/>
</dbReference>
<dbReference type="PANTHER" id="PTHR33392:SF6">
    <property type="entry name" value="POLYISOPRENYL-TEICHOIC ACID--PEPTIDOGLYCAN TEICHOIC ACID TRANSFERASE TAGU"/>
    <property type="match status" value="1"/>
</dbReference>
<protein>
    <submittedName>
        <fullName evidence="5">Transcriptional regulator</fullName>
    </submittedName>
</protein>
<sequence length="387" mass="43739">MRGFALSPSRSSKPFNLLPLWIASAFLLIALVFFLFRNFRRTGMDEKISSGKPIHILVHAFGNEDVYEFGFLATVFPSQERVALFFLHPITTFEDPEDSLEQIKSKAESAAKNAVQDILGTKPHYNIRINSSSFVRIVDLLGGISVYTDNRTNRNSPSYIRSPGHYLYSGEDVYDYVSFMDKKETLDYLDRISRQESAVLSLYETLYENKDLLNSFWSETVLSLVDSDFSKDDFYSLLKFVTSHRLSFGVTELPGEPALDIKTKRLYLKADLARASVALRKFHKDVISEIFTDGEFARTEVLNGTDVAGLAKDVRGILADKRIKVLSTDNAWRKDVEKTIVLDRSGNTAVSDKIASILEKTKVYHVLRKDLGLDSTVLLGSDIEPKK</sequence>
<evidence type="ECO:0000313" key="5">
    <source>
        <dbReference type="EMBL" id="PJZ65322.1"/>
    </source>
</evidence>
<evidence type="ECO:0000259" key="3">
    <source>
        <dbReference type="Pfam" id="PF03816"/>
    </source>
</evidence>
<dbReference type="Pfam" id="PF13399">
    <property type="entry name" value="LytR_C"/>
    <property type="match status" value="1"/>
</dbReference>
<comment type="caution">
    <text evidence="5">The sequence shown here is derived from an EMBL/GenBank/DDBJ whole genome shotgun (WGS) entry which is preliminary data.</text>
</comment>
<reference evidence="5 6" key="1">
    <citation type="submission" date="2017-07" db="EMBL/GenBank/DDBJ databases">
        <title>Leptospira spp. isolated from tropical soils.</title>
        <authorList>
            <person name="Thibeaux R."/>
            <person name="Iraola G."/>
            <person name="Ferres I."/>
            <person name="Bierque E."/>
            <person name="Girault D."/>
            <person name="Soupe-Gilbert M.-E."/>
            <person name="Picardeau M."/>
            <person name="Goarant C."/>
        </authorList>
    </citation>
    <scope>NUCLEOTIDE SEQUENCE [LARGE SCALE GENOMIC DNA]</scope>
    <source>
        <strain evidence="5 6">FH2-C-A2</strain>
    </source>
</reference>
<proteinExistence type="inferred from homology"/>
<evidence type="ECO:0000256" key="2">
    <source>
        <dbReference type="SAM" id="Phobius"/>
    </source>
</evidence>
<feature type="domain" description="LytR/CpsA/Psr regulator C-terminal" evidence="4">
    <location>
        <begin position="299"/>
        <end position="382"/>
    </location>
</feature>
<evidence type="ECO:0000256" key="1">
    <source>
        <dbReference type="ARBA" id="ARBA00006068"/>
    </source>
</evidence>
<keyword evidence="2" id="KW-1133">Transmembrane helix</keyword>
<feature type="transmembrane region" description="Helical" evidence="2">
    <location>
        <begin position="20"/>
        <end position="39"/>
    </location>
</feature>
<name>A0A2M9ZAE3_9LEPT</name>
<accession>A0A2M9ZAE3</accession>
<dbReference type="Pfam" id="PF03816">
    <property type="entry name" value="LytR_cpsA_psr"/>
    <property type="match status" value="1"/>
</dbReference>
<evidence type="ECO:0000259" key="4">
    <source>
        <dbReference type="Pfam" id="PF13399"/>
    </source>
</evidence>
<gene>
    <name evidence="5" type="ORF">CH371_13060</name>
</gene>
<keyword evidence="2" id="KW-0472">Membrane</keyword>
<dbReference type="PANTHER" id="PTHR33392">
    <property type="entry name" value="POLYISOPRENYL-TEICHOIC ACID--PEPTIDOGLYCAN TEICHOIC ACID TRANSFERASE TAGU"/>
    <property type="match status" value="1"/>
</dbReference>
<dbReference type="InterPro" id="IPR004474">
    <property type="entry name" value="LytR_CpsA_psr"/>
</dbReference>
<comment type="similarity">
    <text evidence="1">Belongs to the LytR/CpsA/Psr (LCP) family.</text>
</comment>
<dbReference type="Proteomes" id="UP000231912">
    <property type="component" value="Unassembled WGS sequence"/>
</dbReference>